<gene>
    <name evidence="1" type="ORF">DLD77_08445</name>
</gene>
<dbReference type="SUPFAM" id="SSF63825">
    <property type="entry name" value="YWTD domain"/>
    <property type="match status" value="1"/>
</dbReference>
<organism evidence="1 2">
    <name type="scientific">Chitinophaga alhagiae</name>
    <dbReference type="NCBI Taxonomy" id="2203219"/>
    <lineage>
        <taxon>Bacteria</taxon>
        <taxon>Pseudomonadati</taxon>
        <taxon>Bacteroidota</taxon>
        <taxon>Chitinophagia</taxon>
        <taxon>Chitinophagales</taxon>
        <taxon>Chitinophagaceae</taxon>
        <taxon>Chitinophaga</taxon>
    </lineage>
</organism>
<dbReference type="RefSeq" id="WP_119077935.1">
    <property type="nucleotide sequence ID" value="NZ_CP029600.1"/>
</dbReference>
<keyword evidence="2" id="KW-1185">Reference proteome</keyword>
<dbReference type="PROSITE" id="PS51257">
    <property type="entry name" value="PROKAR_LIPOPROTEIN"/>
    <property type="match status" value="1"/>
</dbReference>
<evidence type="ECO:0000313" key="1">
    <source>
        <dbReference type="EMBL" id="AWO01727.1"/>
    </source>
</evidence>
<protein>
    <recommendedName>
        <fullName evidence="3">LVIVD repeat-containing protein</fullName>
    </recommendedName>
</protein>
<dbReference type="Pfam" id="PF08309">
    <property type="entry name" value="LVIVD"/>
    <property type="match status" value="2"/>
</dbReference>
<dbReference type="Proteomes" id="UP000246099">
    <property type="component" value="Chromosome"/>
</dbReference>
<sequence>MSKAFYIFPLMLSAMLMVGGCAKEKCQRIVTTKLFTPILKSQAEVRATAVQVQAPQEIGSTGKIYISGRYIFVNEPGKGVHIIDNQYPASPVKVSFIKVEGNRDMAVKGNILYVDSYRDLVAIDITDPTQVRKVKTLEDVLGYAWDENGYVVGYKYYGQSDTMVVGYTSRDTAYTCDCQTGGNPVMFANASFSSLAGEKASAASNSKGGSMARFTIAKDYLYTVDISSLMSFNIQNPADPVFNEQTAVGWGGIETIFPYGDNLFIGSRSAMFIYSLANPAKPERKSAVTHFTACDPVVVEGTTAYVTIRSGNVCSGTLNQLLVYDVKDVEKPVKLATYDLKNPHGLGIDNGKLFVCEGVYGLRFMNASNPAKISTYKLVEGLNAYDVIPYNSENRLLVSAADGIYQYNYSSMSQPVLVSKIKVTKPGT</sequence>
<dbReference type="EMBL" id="CP029600">
    <property type="protein sequence ID" value="AWO01727.1"/>
    <property type="molecule type" value="Genomic_DNA"/>
</dbReference>
<evidence type="ECO:0008006" key="3">
    <source>
        <dbReference type="Google" id="ProtNLM"/>
    </source>
</evidence>
<dbReference type="InterPro" id="IPR013211">
    <property type="entry name" value="LVIVD"/>
</dbReference>
<accession>A0ABN5LR97</accession>
<evidence type="ECO:0000313" key="2">
    <source>
        <dbReference type="Proteomes" id="UP000246099"/>
    </source>
</evidence>
<reference evidence="1 2" key="1">
    <citation type="submission" date="2018-05" db="EMBL/GenBank/DDBJ databases">
        <title>Chitinophaga sp. nov., isolated from rhizosphere soil of Alhagi.</title>
        <authorList>
            <person name="Liu Y."/>
        </authorList>
    </citation>
    <scope>NUCLEOTIDE SEQUENCE [LARGE SCALE GENOMIC DNA]</scope>
    <source>
        <strain evidence="1 2">T22</strain>
    </source>
</reference>
<proteinExistence type="predicted"/>
<name>A0ABN5LR97_9BACT</name>